<dbReference type="Proteomes" id="UP000820669">
    <property type="component" value="Unassembled WGS sequence"/>
</dbReference>
<comment type="caution">
    <text evidence="2">The sequence shown here is derived from an EMBL/GenBank/DDBJ whole genome shotgun (WGS) entry which is preliminary data.</text>
</comment>
<name>A0ABX1SAR4_9PSEU</name>
<organism evidence="2 3">
    <name type="scientific">Pseudonocardia acidicola</name>
    <dbReference type="NCBI Taxonomy" id="2724939"/>
    <lineage>
        <taxon>Bacteria</taxon>
        <taxon>Bacillati</taxon>
        <taxon>Actinomycetota</taxon>
        <taxon>Actinomycetes</taxon>
        <taxon>Pseudonocardiales</taxon>
        <taxon>Pseudonocardiaceae</taxon>
        <taxon>Pseudonocardia</taxon>
    </lineage>
</organism>
<protein>
    <submittedName>
        <fullName evidence="2">Uncharacterized protein</fullName>
    </submittedName>
</protein>
<dbReference type="RefSeq" id="WP_169381397.1">
    <property type="nucleotide sequence ID" value="NZ_JAAXLA010000017.1"/>
</dbReference>
<dbReference type="EMBL" id="JAAXLA010000017">
    <property type="protein sequence ID" value="NMH97952.1"/>
    <property type="molecule type" value="Genomic_DNA"/>
</dbReference>
<feature type="transmembrane region" description="Helical" evidence="1">
    <location>
        <begin position="77"/>
        <end position="102"/>
    </location>
</feature>
<keyword evidence="1" id="KW-0472">Membrane</keyword>
<keyword evidence="1" id="KW-1133">Transmembrane helix</keyword>
<accession>A0ABX1SAR4</accession>
<evidence type="ECO:0000256" key="1">
    <source>
        <dbReference type="SAM" id="Phobius"/>
    </source>
</evidence>
<proteinExistence type="predicted"/>
<reference evidence="2 3" key="1">
    <citation type="submission" date="2020-04" db="EMBL/GenBank/DDBJ databases">
        <authorList>
            <person name="Klaysubun C."/>
            <person name="Duangmal K."/>
            <person name="Lipun K."/>
        </authorList>
    </citation>
    <scope>NUCLEOTIDE SEQUENCE [LARGE SCALE GENOMIC DNA]</scope>
    <source>
        <strain evidence="2 3">K10HN5</strain>
    </source>
</reference>
<keyword evidence="1" id="KW-0812">Transmembrane</keyword>
<evidence type="ECO:0000313" key="3">
    <source>
        <dbReference type="Proteomes" id="UP000820669"/>
    </source>
</evidence>
<evidence type="ECO:0000313" key="2">
    <source>
        <dbReference type="EMBL" id="NMH97952.1"/>
    </source>
</evidence>
<keyword evidence="3" id="KW-1185">Reference proteome</keyword>
<gene>
    <name evidence="2" type="ORF">HF526_11605</name>
</gene>
<sequence length="103" mass="10335">MLALSLALAATLSGCAVRGAGQAGGSGSFTIRFEELVEQKSGGRSPILVPIGMELGVNLFVASGISRMSVLRVAKAALPSAAVLLGTLLLITFVPLISLALVG</sequence>